<comment type="caution">
    <text evidence="1">The sequence shown here is derived from an EMBL/GenBank/DDBJ whole genome shotgun (WGS) entry which is preliminary data.</text>
</comment>
<protein>
    <submittedName>
        <fullName evidence="1">Uncharacterized protein</fullName>
    </submittedName>
</protein>
<accession>A0ABS2Q496</accession>
<proteinExistence type="predicted"/>
<gene>
    <name evidence="1" type="ORF">JOC27_000026</name>
</gene>
<keyword evidence="2" id="KW-1185">Reference proteome</keyword>
<dbReference type="EMBL" id="JAFBEV010000001">
    <property type="protein sequence ID" value="MBM7656590.1"/>
    <property type="molecule type" value="Genomic_DNA"/>
</dbReference>
<reference evidence="1 2" key="1">
    <citation type="submission" date="2021-01" db="EMBL/GenBank/DDBJ databases">
        <title>Genomic Encyclopedia of Type Strains, Phase IV (KMG-IV): sequencing the most valuable type-strain genomes for metagenomic binning, comparative biology and taxonomic classification.</title>
        <authorList>
            <person name="Goeker M."/>
        </authorList>
    </citation>
    <scope>NUCLEOTIDE SEQUENCE [LARGE SCALE GENOMIC DNA]</scope>
    <source>
        <strain evidence="1 2">DSM 100968</strain>
    </source>
</reference>
<dbReference type="Proteomes" id="UP000823201">
    <property type="component" value="Unassembled WGS sequence"/>
</dbReference>
<evidence type="ECO:0000313" key="1">
    <source>
        <dbReference type="EMBL" id="MBM7656590.1"/>
    </source>
</evidence>
<evidence type="ECO:0000313" key="2">
    <source>
        <dbReference type="Proteomes" id="UP000823201"/>
    </source>
</evidence>
<organism evidence="1 2">
    <name type="scientific">Sporolactobacillus spathodeae</name>
    <dbReference type="NCBI Taxonomy" id="1465502"/>
    <lineage>
        <taxon>Bacteria</taxon>
        <taxon>Bacillati</taxon>
        <taxon>Bacillota</taxon>
        <taxon>Bacilli</taxon>
        <taxon>Bacillales</taxon>
        <taxon>Sporolactobacillaceae</taxon>
        <taxon>Sporolactobacillus</taxon>
    </lineage>
</organism>
<sequence length="65" mass="7345">MAILPTRHLFSRDKKDFRTKMQRAALVPCRNSVSRASQIIVCSKMLAVRPRQASVQSALMTKRTG</sequence>
<name>A0ABS2Q496_9BACL</name>